<organism evidence="5">
    <name type="scientific">Escherichia albertii</name>
    <dbReference type="NCBI Taxonomy" id="208962"/>
    <lineage>
        <taxon>Bacteria</taxon>
        <taxon>Pseudomonadati</taxon>
        <taxon>Pseudomonadota</taxon>
        <taxon>Gammaproteobacteria</taxon>
        <taxon>Enterobacterales</taxon>
        <taxon>Enterobacteriaceae</taxon>
        <taxon>Escherichia</taxon>
    </lineage>
</organism>
<sequence length="338" mass="40599">MNNKKEDCDVILYWVDSSDPSWFNEYIKYKKTPPNRFRDLGILKYVFRCIEYNMPWIRTVHFITNGQIPDWLNLECKRLSFHKHEDIFFFKEALPVFNSSAIEANFSNIPGLAERFILFNDDMLVINKVDESRFFVNDKPVDYIRLSYPRKGILYEKLKPQNAVACKFINNAYRFLDSIKIKDLNNECLFNKNYTLRTNISNLIWSLAGKVKWFDIYHHPQPHTKSTWVQFRNKNLNGIIKDTSFAKFRRGEDINQYLYRFLNLCRGDFYPKEYNDHVSLYVRNVHDFEKSILKLSNKINFLCICEDENMSDEQFERLKKSLSSYLDKIFIHKSSYEK</sequence>
<protein>
    <recommendedName>
        <fullName evidence="4">Stealth protein CR2 conserved region 2 domain-containing protein</fullName>
    </recommendedName>
</protein>
<dbReference type="PANTHER" id="PTHR24045">
    <property type="match status" value="1"/>
</dbReference>
<evidence type="ECO:0000259" key="4">
    <source>
        <dbReference type="Pfam" id="PF11380"/>
    </source>
</evidence>
<dbReference type="EMBL" id="LC494340">
    <property type="protein sequence ID" value="BBM62852.1"/>
    <property type="molecule type" value="Genomic_DNA"/>
</dbReference>
<keyword evidence="2" id="KW-0808">Transferase</keyword>
<dbReference type="Pfam" id="PF11380">
    <property type="entry name" value="Stealth_CR2"/>
    <property type="match status" value="1"/>
</dbReference>
<dbReference type="GO" id="GO:0000271">
    <property type="term" value="P:polysaccharide biosynthetic process"/>
    <property type="evidence" value="ECO:0007669"/>
    <property type="project" value="UniProtKB-KW"/>
</dbReference>
<evidence type="ECO:0000313" key="5">
    <source>
        <dbReference type="EMBL" id="BBM62852.1"/>
    </source>
</evidence>
<dbReference type="InterPro" id="IPR047141">
    <property type="entry name" value="Stealth"/>
</dbReference>
<dbReference type="InterPro" id="IPR021520">
    <property type="entry name" value="Stealth_CR2"/>
</dbReference>
<evidence type="ECO:0000256" key="3">
    <source>
        <dbReference type="ARBA" id="ARBA00023169"/>
    </source>
</evidence>
<dbReference type="GO" id="GO:0016772">
    <property type="term" value="F:transferase activity, transferring phosphorus-containing groups"/>
    <property type="evidence" value="ECO:0007669"/>
    <property type="project" value="InterPro"/>
</dbReference>
<dbReference type="RefSeq" id="WP_098401048.1">
    <property type="nucleotide sequence ID" value="NZ_BJWV01000048.1"/>
</dbReference>
<dbReference type="PANTHER" id="PTHR24045:SF0">
    <property type="entry name" value="N-ACETYLGLUCOSAMINE-1-PHOSPHOTRANSFERASE SUBUNITS ALPHA_BETA"/>
    <property type="match status" value="1"/>
</dbReference>
<evidence type="ECO:0000256" key="1">
    <source>
        <dbReference type="ARBA" id="ARBA00007583"/>
    </source>
</evidence>
<accession>A0A5A4U8H7</accession>
<reference evidence="5" key="1">
    <citation type="submission" date="2019-07" db="EMBL/GenBank/DDBJ databases">
        <title>Overview of O-antigen diversity of Escherichia albertii, an emerging enteropathogen; genetic structure, serology, and development of O-genotyping method.</title>
        <authorList>
            <person name="Ooka T."/>
            <person name="Seto K."/>
            <person name="Ogura Y."/>
            <person name="Iguchi A."/>
            <person name="Imura N."/>
            <person name="Honda M."/>
            <person name="Etoh Y."/>
            <person name="Ikeda T."/>
            <person name="Sugitani W."/>
            <person name="Konno T."/>
            <person name="Kawano K."/>
            <person name="Kudo Y."/>
            <person name="Murakami K."/>
            <person name="Hayashi T."/>
            <person name="Nishi J."/>
        </authorList>
    </citation>
    <scope>NUCLEOTIDE SEQUENCE</scope>
    <source>
        <strain evidence="5">Q16-2 al</strain>
    </source>
</reference>
<name>A0A5A4U8H7_ESCAL</name>
<proteinExistence type="inferred from homology"/>
<evidence type="ECO:0000256" key="2">
    <source>
        <dbReference type="ARBA" id="ARBA00022679"/>
    </source>
</evidence>
<feature type="domain" description="Stealth protein CR2 conserved region 2" evidence="4">
    <location>
        <begin position="36"/>
        <end position="138"/>
    </location>
</feature>
<dbReference type="AlphaFoldDB" id="A0A5A4U8H7"/>
<comment type="similarity">
    <text evidence="1">Belongs to the stealth family.</text>
</comment>
<keyword evidence="3" id="KW-0270">Exopolysaccharide synthesis</keyword>